<dbReference type="OrthoDB" id="9794183at2"/>
<evidence type="ECO:0000259" key="1">
    <source>
        <dbReference type="Pfam" id="PF07883"/>
    </source>
</evidence>
<dbReference type="InterPro" id="IPR013096">
    <property type="entry name" value="Cupin_2"/>
</dbReference>
<gene>
    <name evidence="2" type="ORF">D0C36_20315</name>
</gene>
<organism evidence="2 3">
    <name type="scientific">Mucilaginibacter conchicola</name>
    <dbReference type="NCBI Taxonomy" id="2303333"/>
    <lineage>
        <taxon>Bacteria</taxon>
        <taxon>Pseudomonadati</taxon>
        <taxon>Bacteroidota</taxon>
        <taxon>Sphingobacteriia</taxon>
        <taxon>Sphingobacteriales</taxon>
        <taxon>Sphingobacteriaceae</taxon>
        <taxon>Mucilaginibacter</taxon>
    </lineage>
</organism>
<dbReference type="InterPro" id="IPR052044">
    <property type="entry name" value="PKS_Associated_Protein"/>
</dbReference>
<protein>
    <submittedName>
        <fullName evidence="2">Cupin domain-containing protein</fullName>
    </submittedName>
</protein>
<dbReference type="EMBL" id="QWDC01000003">
    <property type="protein sequence ID" value="RFZ91388.1"/>
    <property type="molecule type" value="Genomic_DNA"/>
</dbReference>
<comment type="caution">
    <text evidence="2">The sequence shown here is derived from an EMBL/GenBank/DDBJ whole genome shotgun (WGS) entry which is preliminary data.</text>
</comment>
<feature type="domain" description="Cupin type-2" evidence="1">
    <location>
        <begin position="7"/>
        <end position="52"/>
    </location>
</feature>
<dbReference type="PANTHER" id="PTHR36114">
    <property type="entry name" value="16.7 KDA PROTEIN IN WHIE LOCUS"/>
    <property type="match status" value="1"/>
</dbReference>
<keyword evidence="3" id="KW-1185">Reference proteome</keyword>
<dbReference type="InterPro" id="IPR014710">
    <property type="entry name" value="RmlC-like_jellyroll"/>
</dbReference>
<dbReference type="Gene3D" id="2.60.120.10">
    <property type="entry name" value="Jelly Rolls"/>
    <property type="match status" value="1"/>
</dbReference>
<dbReference type="SUPFAM" id="SSF51182">
    <property type="entry name" value="RmlC-like cupins"/>
    <property type="match status" value="1"/>
</dbReference>
<evidence type="ECO:0000313" key="2">
    <source>
        <dbReference type="EMBL" id="RFZ91388.1"/>
    </source>
</evidence>
<evidence type="ECO:0000313" key="3">
    <source>
        <dbReference type="Proteomes" id="UP000264217"/>
    </source>
</evidence>
<proteinExistence type="predicted"/>
<name>A0A372NRD6_9SPHI</name>
<sequence length="74" mass="8745">MTAPFFWHYHPYSDETFLVTEGVVVIELEDRTVELHPGQLFTIPRNVKHRTRPKDGRSVNLTFESESMRTVRLE</sequence>
<dbReference type="Proteomes" id="UP000264217">
    <property type="component" value="Unassembled WGS sequence"/>
</dbReference>
<dbReference type="Pfam" id="PF07883">
    <property type="entry name" value="Cupin_2"/>
    <property type="match status" value="1"/>
</dbReference>
<accession>A0A372NRD6</accession>
<dbReference type="InterPro" id="IPR011051">
    <property type="entry name" value="RmlC_Cupin_sf"/>
</dbReference>
<dbReference type="AlphaFoldDB" id="A0A372NRD6"/>
<reference evidence="2 3" key="1">
    <citation type="submission" date="2018-08" db="EMBL/GenBank/DDBJ databases">
        <title>Mucilaginibacter sp. MYSH2.</title>
        <authorList>
            <person name="Seo T."/>
        </authorList>
    </citation>
    <scope>NUCLEOTIDE SEQUENCE [LARGE SCALE GENOMIC DNA]</scope>
    <source>
        <strain evidence="2 3">MYSH2</strain>
    </source>
</reference>
<dbReference type="PANTHER" id="PTHR36114:SF1">
    <property type="entry name" value="16.7 KDA PROTEIN IN WHIE LOCUS"/>
    <property type="match status" value="1"/>
</dbReference>